<dbReference type="NCBIfam" id="NF041216">
    <property type="entry name" value="CU044_2847_fam"/>
    <property type="match status" value="1"/>
</dbReference>
<name>A0A1C5I1N4_9ACTN</name>
<keyword evidence="3" id="KW-1185">Reference proteome</keyword>
<sequence length="108" mass="11330">MSQLVEFPLAGGGAVRVEVPDEEGVTPVGRAGDAVALAHEIWESVLGRLRPLTATVLRTVRDAAEPPDRVCVEFGVKLSAKAGLVVASGTSEANLKVQLEWNRPGDTA</sequence>
<organism evidence="2 3">
    <name type="scientific">Micromonospora halophytica</name>
    <dbReference type="NCBI Taxonomy" id="47864"/>
    <lineage>
        <taxon>Bacteria</taxon>
        <taxon>Bacillati</taxon>
        <taxon>Actinomycetota</taxon>
        <taxon>Actinomycetes</taxon>
        <taxon>Micromonosporales</taxon>
        <taxon>Micromonosporaceae</taxon>
        <taxon>Micromonospora</taxon>
    </lineage>
</organism>
<evidence type="ECO:0000313" key="2">
    <source>
        <dbReference type="EMBL" id="SCG51791.1"/>
    </source>
</evidence>
<feature type="domain" description="Trypsin-co-occurring" evidence="1">
    <location>
        <begin position="7"/>
        <end position="103"/>
    </location>
</feature>
<reference evidence="3" key="1">
    <citation type="submission" date="2016-06" db="EMBL/GenBank/DDBJ databases">
        <authorList>
            <person name="Varghese N."/>
        </authorList>
    </citation>
    <scope>NUCLEOTIDE SEQUENCE [LARGE SCALE GENOMIC DNA]</scope>
    <source>
        <strain evidence="3">DSM 43171</strain>
    </source>
</reference>
<dbReference type="AlphaFoldDB" id="A0A1C5I1N4"/>
<protein>
    <recommendedName>
        <fullName evidence="1">Trypsin-co-occurring domain-containing protein</fullName>
    </recommendedName>
</protein>
<evidence type="ECO:0000313" key="3">
    <source>
        <dbReference type="Proteomes" id="UP000199408"/>
    </source>
</evidence>
<accession>A0A1C5I1N4</accession>
<proteinExistence type="predicted"/>
<dbReference type="RefSeq" id="WP_091295263.1">
    <property type="nucleotide sequence ID" value="NZ_FMDN01000007.1"/>
</dbReference>
<dbReference type="OrthoDB" id="5007906at2"/>
<dbReference type="InterPro" id="IPR045794">
    <property type="entry name" value="Trypco1"/>
</dbReference>
<dbReference type="STRING" id="47864.GA0070560_10769"/>
<evidence type="ECO:0000259" key="1">
    <source>
        <dbReference type="Pfam" id="PF19493"/>
    </source>
</evidence>
<dbReference type="EMBL" id="FMDN01000007">
    <property type="protein sequence ID" value="SCG51791.1"/>
    <property type="molecule type" value="Genomic_DNA"/>
</dbReference>
<gene>
    <name evidence="2" type="ORF">GA0070560_10769</name>
</gene>
<dbReference type="Proteomes" id="UP000199408">
    <property type="component" value="Unassembled WGS sequence"/>
</dbReference>
<dbReference type="Pfam" id="PF19493">
    <property type="entry name" value="Trypco1"/>
    <property type="match status" value="1"/>
</dbReference>